<gene>
    <name evidence="7" type="ORF">LAESUDRAFT_662779</name>
</gene>
<dbReference type="InterPro" id="IPR020846">
    <property type="entry name" value="MFS_dom"/>
</dbReference>
<sequence length="548" mass="58685">MAENADSTSAVDAFGSTSAPVVRERSRRDFKFWLVFLAIGIATLTTALELSAVSTALPTIVEELHGSTFVWVGSAYALAATAFIPISGGFAQILGRRVVMLGALIIMIIGSILCGAAKSMNFLIAGRTVQGIGGGGVASITAIIISDLVPLKERGVFNGLIGIAWAIASGSGPIIGGALAQSGQWRWLFYLNAPICGASGILIFFFLRVRTPPGSLWEKFNQVDWIGNWIVMASTTACVIALTWSGVQYSWSSTAVLVPLIIGLVGLIGFIAYEATVSKKPLVPFILMSTITGVSGYLQTFLMPIVMLGIIYYMPTYFQACKGLSPIGAGVDQFAVALVLAPSGIIAGVTVRRYQSYRPQLWISWVLLTLGTGLLILLREDTSRAHAIGYLVFCGIGLGILTTTTYFPVLAPLPISQNALALAFFMFLRNFAQVWGITIGGAVLQNQLHKNMPSEFLAQFPQGSSIAYATIPLISQLPEPLRTEVRVAFAVSLKVVWEVMTGIAGLGLLSSLLMKGLPLHDSVNEEWDLDDVKDKDHERSSTVHDASD</sequence>
<dbReference type="PANTHER" id="PTHR23501">
    <property type="entry name" value="MAJOR FACILITATOR SUPERFAMILY"/>
    <property type="match status" value="1"/>
</dbReference>
<dbReference type="InterPro" id="IPR036259">
    <property type="entry name" value="MFS_trans_sf"/>
</dbReference>
<dbReference type="STRING" id="1314785.A0A165C1A7"/>
<dbReference type="Proteomes" id="UP000076871">
    <property type="component" value="Unassembled WGS sequence"/>
</dbReference>
<organism evidence="7 8">
    <name type="scientific">Laetiporus sulphureus 93-53</name>
    <dbReference type="NCBI Taxonomy" id="1314785"/>
    <lineage>
        <taxon>Eukaryota</taxon>
        <taxon>Fungi</taxon>
        <taxon>Dikarya</taxon>
        <taxon>Basidiomycota</taxon>
        <taxon>Agaricomycotina</taxon>
        <taxon>Agaricomycetes</taxon>
        <taxon>Polyporales</taxon>
        <taxon>Laetiporus</taxon>
    </lineage>
</organism>
<name>A0A165C1A7_9APHY</name>
<feature type="transmembrane region" description="Helical" evidence="5">
    <location>
        <begin position="421"/>
        <end position="444"/>
    </location>
</feature>
<dbReference type="PROSITE" id="PS50850">
    <property type="entry name" value="MFS"/>
    <property type="match status" value="1"/>
</dbReference>
<dbReference type="Pfam" id="PF07690">
    <property type="entry name" value="MFS_1"/>
    <property type="match status" value="1"/>
</dbReference>
<evidence type="ECO:0000259" key="6">
    <source>
        <dbReference type="PROSITE" id="PS50850"/>
    </source>
</evidence>
<dbReference type="OrthoDB" id="3437016at2759"/>
<evidence type="ECO:0000313" key="7">
    <source>
        <dbReference type="EMBL" id="KZT02019.1"/>
    </source>
</evidence>
<feature type="transmembrane region" description="Helical" evidence="5">
    <location>
        <begin position="187"/>
        <end position="206"/>
    </location>
</feature>
<feature type="transmembrane region" description="Helical" evidence="5">
    <location>
        <begin position="156"/>
        <end position="180"/>
    </location>
</feature>
<dbReference type="PRINTS" id="PR01036">
    <property type="entry name" value="TCRTETB"/>
</dbReference>
<dbReference type="RefSeq" id="XP_040759759.1">
    <property type="nucleotide sequence ID" value="XM_040905015.1"/>
</dbReference>
<dbReference type="AlphaFoldDB" id="A0A165C1A7"/>
<dbReference type="GeneID" id="63822045"/>
<keyword evidence="2 5" id="KW-0812">Transmembrane</keyword>
<feature type="transmembrane region" description="Helical" evidence="5">
    <location>
        <begin position="285"/>
        <end position="313"/>
    </location>
</feature>
<evidence type="ECO:0000256" key="5">
    <source>
        <dbReference type="SAM" id="Phobius"/>
    </source>
</evidence>
<proteinExistence type="predicted"/>
<evidence type="ECO:0000256" key="4">
    <source>
        <dbReference type="ARBA" id="ARBA00023136"/>
    </source>
</evidence>
<feature type="transmembrane region" description="Helical" evidence="5">
    <location>
        <begin position="334"/>
        <end position="354"/>
    </location>
</feature>
<evidence type="ECO:0000313" key="8">
    <source>
        <dbReference type="Proteomes" id="UP000076871"/>
    </source>
</evidence>
<protein>
    <submittedName>
        <fullName evidence="7">MFS general substrate transporter</fullName>
    </submittedName>
</protein>
<feature type="transmembrane region" description="Helical" evidence="5">
    <location>
        <begin position="98"/>
        <end position="118"/>
    </location>
</feature>
<feature type="transmembrane region" description="Helical" evidence="5">
    <location>
        <begin position="254"/>
        <end position="273"/>
    </location>
</feature>
<feature type="transmembrane region" description="Helical" evidence="5">
    <location>
        <begin position="69"/>
        <end position="91"/>
    </location>
</feature>
<dbReference type="Gene3D" id="1.20.1720.10">
    <property type="entry name" value="Multidrug resistance protein D"/>
    <property type="match status" value="1"/>
</dbReference>
<feature type="transmembrane region" description="Helical" evidence="5">
    <location>
        <begin position="360"/>
        <end position="378"/>
    </location>
</feature>
<feature type="transmembrane region" description="Helical" evidence="5">
    <location>
        <begin position="32"/>
        <end position="57"/>
    </location>
</feature>
<feature type="domain" description="Major facilitator superfamily (MFS) profile" evidence="6">
    <location>
        <begin position="35"/>
        <end position="519"/>
    </location>
</feature>
<reference evidence="7 8" key="1">
    <citation type="journal article" date="2016" name="Mol. Biol. Evol.">
        <title>Comparative Genomics of Early-Diverging Mushroom-Forming Fungi Provides Insights into the Origins of Lignocellulose Decay Capabilities.</title>
        <authorList>
            <person name="Nagy L.G."/>
            <person name="Riley R."/>
            <person name="Tritt A."/>
            <person name="Adam C."/>
            <person name="Daum C."/>
            <person name="Floudas D."/>
            <person name="Sun H."/>
            <person name="Yadav J.S."/>
            <person name="Pangilinan J."/>
            <person name="Larsson K.H."/>
            <person name="Matsuura K."/>
            <person name="Barry K."/>
            <person name="Labutti K."/>
            <person name="Kuo R."/>
            <person name="Ohm R.A."/>
            <person name="Bhattacharya S.S."/>
            <person name="Shirouzu T."/>
            <person name="Yoshinaga Y."/>
            <person name="Martin F.M."/>
            <person name="Grigoriev I.V."/>
            <person name="Hibbett D.S."/>
        </authorList>
    </citation>
    <scope>NUCLEOTIDE SEQUENCE [LARGE SCALE GENOMIC DNA]</scope>
    <source>
        <strain evidence="7 8">93-53</strain>
    </source>
</reference>
<accession>A0A165C1A7</accession>
<dbReference type="InterPro" id="IPR011701">
    <property type="entry name" value="MFS"/>
</dbReference>
<keyword evidence="4 5" id="KW-0472">Membrane</keyword>
<evidence type="ECO:0000256" key="2">
    <source>
        <dbReference type="ARBA" id="ARBA00022692"/>
    </source>
</evidence>
<dbReference type="PANTHER" id="PTHR23501:SF102">
    <property type="entry name" value="DRUG TRANSPORTER, PUTATIVE (AFU_ORTHOLOGUE AFUA_3G08530)-RELATED"/>
    <property type="match status" value="1"/>
</dbReference>
<keyword evidence="3 5" id="KW-1133">Transmembrane helix</keyword>
<dbReference type="GO" id="GO:0005886">
    <property type="term" value="C:plasma membrane"/>
    <property type="evidence" value="ECO:0007669"/>
    <property type="project" value="TreeGrafter"/>
</dbReference>
<dbReference type="EMBL" id="KV427657">
    <property type="protein sequence ID" value="KZT02019.1"/>
    <property type="molecule type" value="Genomic_DNA"/>
</dbReference>
<dbReference type="InParanoid" id="A0A165C1A7"/>
<evidence type="ECO:0000256" key="1">
    <source>
        <dbReference type="ARBA" id="ARBA00004141"/>
    </source>
</evidence>
<dbReference type="SUPFAM" id="SSF103473">
    <property type="entry name" value="MFS general substrate transporter"/>
    <property type="match status" value="1"/>
</dbReference>
<dbReference type="Gene3D" id="1.20.1250.20">
    <property type="entry name" value="MFS general substrate transporter like domains"/>
    <property type="match status" value="1"/>
</dbReference>
<feature type="transmembrane region" description="Helical" evidence="5">
    <location>
        <begin position="390"/>
        <end position="409"/>
    </location>
</feature>
<evidence type="ECO:0000256" key="3">
    <source>
        <dbReference type="ARBA" id="ARBA00022989"/>
    </source>
</evidence>
<dbReference type="GO" id="GO:0022857">
    <property type="term" value="F:transmembrane transporter activity"/>
    <property type="evidence" value="ECO:0007669"/>
    <property type="project" value="InterPro"/>
</dbReference>
<comment type="subcellular location">
    <subcellularLocation>
        <location evidence="1">Membrane</location>
        <topology evidence="1">Multi-pass membrane protein</topology>
    </subcellularLocation>
</comment>
<feature type="transmembrane region" description="Helical" evidence="5">
    <location>
        <begin position="226"/>
        <end position="247"/>
    </location>
</feature>
<keyword evidence="8" id="KW-1185">Reference proteome</keyword>